<dbReference type="PROSITE" id="PS51257">
    <property type="entry name" value="PROKAR_LIPOPROTEIN"/>
    <property type="match status" value="1"/>
</dbReference>
<feature type="compositionally biased region" description="Low complexity" evidence="1">
    <location>
        <begin position="29"/>
        <end position="48"/>
    </location>
</feature>
<evidence type="ECO:0000313" key="5">
    <source>
        <dbReference type="Proteomes" id="UP001141950"/>
    </source>
</evidence>
<feature type="signal peptide" evidence="2">
    <location>
        <begin position="1"/>
        <end position="20"/>
    </location>
</feature>
<comment type="caution">
    <text evidence="4">The sequence shown here is derived from an EMBL/GenBank/DDBJ whole genome shotgun (WGS) entry which is preliminary data.</text>
</comment>
<evidence type="ECO:0000256" key="2">
    <source>
        <dbReference type="SAM" id="SignalP"/>
    </source>
</evidence>
<dbReference type="InterPro" id="IPR011041">
    <property type="entry name" value="Quinoprot_gluc/sorb_DH_b-prop"/>
</dbReference>
<dbReference type="PANTHER" id="PTHR19328:SF13">
    <property type="entry name" value="HIPL1 PROTEIN"/>
    <property type="match status" value="1"/>
</dbReference>
<accession>A0A9X2S8L1</accession>
<dbReference type="PANTHER" id="PTHR19328">
    <property type="entry name" value="HEDGEHOG-INTERACTING PROTEIN"/>
    <property type="match status" value="1"/>
</dbReference>
<dbReference type="Gene3D" id="2.120.10.30">
    <property type="entry name" value="TolB, C-terminal domain"/>
    <property type="match status" value="1"/>
</dbReference>
<keyword evidence="2" id="KW-0732">Signal</keyword>
<dbReference type="AlphaFoldDB" id="A0A9X2S8L1"/>
<feature type="region of interest" description="Disordered" evidence="1">
    <location>
        <begin position="366"/>
        <end position="386"/>
    </location>
</feature>
<dbReference type="InterPro" id="IPR011042">
    <property type="entry name" value="6-blade_b-propeller_TolB-like"/>
</dbReference>
<dbReference type="SUPFAM" id="SSF50952">
    <property type="entry name" value="Soluble quinoprotein glucose dehydrogenase"/>
    <property type="match status" value="1"/>
</dbReference>
<dbReference type="Pfam" id="PF07995">
    <property type="entry name" value="GSDH"/>
    <property type="match status" value="1"/>
</dbReference>
<feature type="chain" id="PRO_5040771328" evidence="2">
    <location>
        <begin position="21"/>
        <end position="386"/>
    </location>
</feature>
<evidence type="ECO:0000256" key="1">
    <source>
        <dbReference type="SAM" id="MobiDB-lite"/>
    </source>
</evidence>
<protein>
    <submittedName>
        <fullName evidence="4">PQQ-dependent sugar dehydrogenase</fullName>
    </submittedName>
</protein>
<dbReference type="Proteomes" id="UP001141950">
    <property type="component" value="Unassembled WGS sequence"/>
</dbReference>
<dbReference type="EMBL" id="JANIPJ010000007">
    <property type="protein sequence ID" value="MCR2804469.1"/>
    <property type="molecule type" value="Genomic_DNA"/>
</dbReference>
<dbReference type="RefSeq" id="WP_257445517.1">
    <property type="nucleotide sequence ID" value="NZ_JANIPJ010000007.1"/>
</dbReference>
<organism evidence="4 5">
    <name type="scientific">Paenibacillus soyae</name>
    <dbReference type="NCBI Taxonomy" id="2969249"/>
    <lineage>
        <taxon>Bacteria</taxon>
        <taxon>Bacillati</taxon>
        <taxon>Bacillota</taxon>
        <taxon>Bacilli</taxon>
        <taxon>Bacillales</taxon>
        <taxon>Paenibacillaceae</taxon>
        <taxon>Paenibacillus</taxon>
    </lineage>
</organism>
<dbReference type="InterPro" id="IPR012938">
    <property type="entry name" value="Glc/Sorbosone_DH"/>
</dbReference>
<proteinExistence type="predicted"/>
<feature type="domain" description="Glucose/Sorbosone dehydrogenase" evidence="3">
    <location>
        <begin position="74"/>
        <end position="370"/>
    </location>
</feature>
<feature type="region of interest" description="Disordered" evidence="1">
    <location>
        <begin position="28"/>
        <end position="64"/>
    </location>
</feature>
<reference evidence="4" key="1">
    <citation type="submission" date="2022-08" db="EMBL/GenBank/DDBJ databases">
        <title>The genomic sequence of strain Paenibacillus sp. SCIV0701.</title>
        <authorList>
            <person name="Zhao H."/>
        </authorList>
    </citation>
    <scope>NUCLEOTIDE SEQUENCE</scope>
    <source>
        <strain evidence="4">SCIV0701</strain>
    </source>
</reference>
<evidence type="ECO:0000313" key="4">
    <source>
        <dbReference type="EMBL" id="MCR2804469.1"/>
    </source>
</evidence>
<name>A0A9X2S8L1_9BACL</name>
<feature type="compositionally biased region" description="Basic and acidic residues" evidence="1">
    <location>
        <begin position="376"/>
        <end position="386"/>
    </location>
</feature>
<gene>
    <name evidence="4" type="ORF">NQZ67_11335</name>
</gene>
<sequence>MSRPVKLTIAWLLLAAVASACNDGGNGSGSAVSSNAAATPTPSALANNGSEETPKPSEAAGQSAGPYEVIGTELRIPWSIAFNGSTIYMSEREGNIVKVEGGKTTREAVRLTKAVNHEGEGGFLGLLLAPDFSESGLAYAYHTYREQGKTLNRIVLLKKEGAEWAEQRAVLEGIPGDLYHNGGRLAFGPDGMLYATTGDAEERALSQDKSSLAGKILRLTTDGGVPSDNPFPDSYVYSYGHRNPQGLAWTKDGVMYSTEHGPSGNPGGHDEVNRIVPGRNYGWPTIIGDAGHEGMEKPLYHTGEEAIAPSGTITDAQGRLIIAALRGEAIYRYTPESGQMEVLHKGDGRIRDVQLRDGRLYFITNNTDGRGTPSESDDRLVSMDYN</sequence>
<evidence type="ECO:0000259" key="3">
    <source>
        <dbReference type="Pfam" id="PF07995"/>
    </source>
</evidence>
<keyword evidence="5" id="KW-1185">Reference proteome</keyword>